<evidence type="ECO:0000313" key="3">
    <source>
        <dbReference type="Proteomes" id="UP000287447"/>
    </source>
</evidence>
<protein>
    <submittedName>
        <fullName evidence="2">Uncharacterized protein</fullName>
    </submittedName>
</protein>
<proteinExistence type="predicted"/>
<dbReference type="Gene3D" id="2.180.10.10">
    <property type="entry name" value="RHS repeat-associated core"/>
    <property type="match status" value="1"/>
</dbReference>
<name>A0A437QK30_9PROT</name>
<organism evidence="2 3">
    <name type="scientific">Hwanghaeella grinnelliae</name>
    <dbReference type="NCBI Taxonomy" id="2500179"/>
    <lineage>
        <taxon>Bacteria</taxon>
        <taxon>Pseudomonadati</taxon>
        <taxon>Pseudomonadota</taxon>
        <taxon>Alphaproteobacteria</taxon>
        <taxon>Rhodospirillales</taxon>
        <taxon>Rhodospirillaceae</taxon>
        <taxon>Hwanghaeella</taxon>
    </lineage>
</organism>
<sequence>MTLGNGTSTTFAYEADDDLAALDHIDIAAQPFLEYGFTYNNVGQRASMTVSDTANLFRPANDSAALYTVNALNQYTAVPSVPEGASGPSPMTETDPSPRMGSTPIPTIQRTA</sequence>
<evidence type="ECO:0000313" key="2">
    <source>
        <dbReference type="EMBL" id="RVU34858.1"/>
    </source>
</evidence>
<dbReference type="RefSeq" id="WP_127767080.1">
    <property type="nucleotide sequence ID" value="NZ_SADE01000003.1"/>
</dbReference>
<dbReference type="EMBL" id="SADE01000003">
    <property type="protein sequence ID" value="RVU34858.1"/>
    <property type="molecule type" value="Genomic_DNA"/>
</dbReference>
<evidence type="ECO:0000256" key="1">
    <source>
        <dbReference type="SAM" id="MobiDB-lite"/>
    </source>
</evidence>
<feature type="region of interest" description="Disordered" evidence="1">
    <location>
        <begin position="79"/>
        <end position="112"/>
    </location>
</feature>
<keyword evidence="3" id="KW-1185">Reference proteome</keyword>
<comment type="caution">
    <text evidence="2">The sequence shown here is derived from an EMBL/GenBank/DDBJ whole genome shotgun (WGS) entry which is preliminary data.</text>
</comment>
<reference evidence="3" key="1">
    <citation type="submission" date="2019-01" db="EMBL/GenBank/DDBJ databases">
        <title>Gri0909 isolated from a small marine red alga.</title>
        <authorList>
            <person name="Kim J."/>
            <person name="Jeong S.E."/>
            <person name="Jeon C.O."/>
        </authorList>
    </citation>
    <scope>NUCLEOTIDE SEQUENCE [LARGE SCALE GENOMIC DNA]</scope>
    <source>
        <strain evidence="3">Gri0909</strain>
    </source>
</reference>
<dbReference type="AlphaFoldDB" id="A0A437QK30"/>
<gene>
    <name evidence="2" type="ORF">EOI86_18635</name>
</gene>
<dbReference type="Proteomes" id="UP000287447">
    <property type="component" value="Unassembled WGS sequence"/>
</dbReference>
<accession>A0A437QK30</accession>